<reference evidence="1 2" key="1">
    <citation type="submission" date="2018-06" db="EMBL/GenBank/DDBJ databases">
        <title>Comparative genomics reveals the genomic features of Rhizophagus irregularis, R. cerebriforme, R. diaphanum and Gigaspora rosea, and their symbiotic lifestyle signature.</title>
        <authorList>
            <person name="Morin E."/>
            <person name="San Clemente H."/>
            <person name="Chen E.C.H."/>
            <person name="De La Providencia I."/>
            <person name="Hainaut M."/>
            <person name="Kuo A."/>
            <person name="Kohler A."/>
            <person name="Murat C."/>
            <person name="Tang N."/>
            <person name="Roy S."/>
            <person name="Loubradou J."/>
            <person name="Henrissat B."/>
            <person name="Grigoriev I.V."/>
            <person name="Corradi N."/>
            <person name="Roux C."/>
            <person name="Martin F.M."/>
        </authorList>
    </citation>
    <scope>NUCLEOTIDE SEQUENCE [LARGE SCALE GENOMIC DNA]</scope>
    <source>
        <strain evidence="1 2">DAOM 227022</strain>
    </source>
</reference>
<keyword evidence="2" id="KW-1185">Reference proteome</keyword>
<accession>A0A397SWA3</accession>
<comment type="caution">
    <text evidence="1">The sequence shown here is derived from an EMBL/GenBank/DDBJ whole genome shotgun (WGS) entry which is preliminary data.</text>
</comment>
<name>A0A397SWA3_9GLOM</name>
<dbReference type="AlphaFoldDB" id="A0A397SWA3"/>
<evidence type="ECO:0000313" key="1">
    <source>
        <dbReference type="EMBL" id="RIA90480.1"/>
    </source>
</evidence>
<dbReference type="OrthoDB" id="2419826at2759"/>
<organism evidence="1 2">
    <name type="scientific">Glomus cerebriforme</name>
    <dbReference type="NCBI Taxonomy" id="658196"/>
    <lineage>
        <taxon>Eukaryota</taxon>
        <taxon>Fungi</taxon>
        <taxon>Fungi incertae sedis</taxon>
        <taxon>Mucoromycota</taxon>
        <taxon>Glomeromycotina</taxon>
        <taxon>Glomeromycetes</taxon>
        <taxon>Glomerales</taxon>
        <taxon>Glomeraceae</taxon>
        <taxon>Glomus</taxon>
    </lineage>
</organism>
<evidence type="ECO:0000313" key="2">
    <source>
        <dbReference type="Proteomes" id="UP000265703"/>
    </source>
</evidence>
<dbReference type="Proteomes" id="UP000265703">
    <property type="component" value="Unassembled WGS sequence"/>
</dbReference>
<gene>
    <name evidence="1" type="ORF">C1645_737829</name>
</gene>
<dbReference type="SUPFAM" id="SSF50978">
    <property type="entry name" value="WD40 repeat-like"/>
    <property type="match status" value="1"/>
</dbReference>
<dbReference type="EMBL" id="QKYT01000180">
    <property type="protein sequence ID" value="RIA90480.1"/>
    <property type="molecule type" value="Genomic_DNA"/>
</dbReference>
<protein>
    <submittedName>
        <fullName evidence="1">Uncharacterized protein</fullName>
    </submittedName>
</protein>
<dbReference type="InterPro" id="IPR036322">
    <property type="entry name" value="WD40_repeat_dom_sf"/>
</dbReference>
<sequence length="425" mass="50765">MSQPSDISVKIDVIDKIDVATDVKKNITTDTEKNDKPHNGKPITMIEVSPKGTYLVIYSQEDKSIIGWNVTNVENEFQLKPDDYCHIIHEYYENKNMINMCVSNDKKLAYIYFSYSMNKLKNEFILYNRVDRDKNNIWIYSTQTNNKWMCKRIYEIPKDYDVISISKYDKLYLLFSNIYIHEWDLLTEKSIRMFVNEEKIESKDIKISSNEKFIYLKIKDKIIIYSIELEIPIITLDANNVSTEIDVDIEKNQKIEALEIQQETEKEIKTSEKTKEQTNIQNFGYIDLLSSEICISTMLNHWEKNDHKFILDGYGWKIKLLRMNVLFKAYEFLNIHLFNLYINDIHAFLRDYKDGSGRIDHDFCKEENNSIRWEIRVIEEYKFEIKVFKKSDESDAVCTRIENFQIWKNLLNYVELSYLKTMMLL</sequence>
<proteinExistence type="predicted"/>